<dbReference type="Proteomes" id="UP000231019">
    <property type="component" value="Unassembled WGS sequence"/>
</dbReference>
<organism evidence="5 6">
    <name type="scientific">bacterium (Candidatus Blackallbacteria) CG17_big_fil_post_rev_8_21_14_2_50_48_46</name>
    <dbReference type="NCBI Taxonomy" id="2014261"/>
    <lineage>
        <taxon>Bacteria</taxon>
        <taxon>Candidatus Blackallbacteria</taxon>
    </lineage>
</organism>
<evidence type="ECO:0000256" key="4">
    <source>
        <dbReference type="SAM" id="Phobius"/>
    </source>
</evidence>
<dbReference type="Gene3D" id="2.40.50.100">
    <property type="match status" value="1"/>
</dbReference>
<accession>A0A2M7GB70</accession>
<dbReference type="PANTHER" id="PTHR32347">
    <property type="entry name" value="EFFLUX SYSTEM COMPONENT YKNX-RELATED"/>
    <property type="match status" value="1"/>
</dbReference>
<evidence type="ECO:0000256" key="1">
    <source>
        <dbReference type="ARBA" id="ARBA00004196"/>
    </source>
</evidence>
<keyword evidence="4" id="KW-0812">Transmembrane</keyword>
<comment type="caution">
    <text evidence="5">The sequence shown here is derived from an EMBL/GenBank/DDBJ whole genome shotgun (WGS) entry which is preliminary data.</text>
</comment>
<keyword evidence="2 3" id="KW-0175">Coiled coil</keyword>
<sequence>MLSPFIFEQVPEELPVLHKVQSPRSLQVLAWVSLILLLLFCLSLVFTPWQQNLRGTGSVIAFSPLEREQPIETPIKGRVLRWYVQEGTVVKKGDRIADIIDTDPQYMERLRQERQTLLNQQELNRTKILAYELRLEDLGLSRSASVDSARAKSEAIKAKQEAAQRELEADLATLETARLNQERVNALEQKGLASQRDKELTQLSFQKSQADVLKSRAKLQELQSDLAAARAEITKADAGAKASLNSTRATLQEARASLEKNKAELIKLDVQLARQSTQEIRAPRNGTVLKLNTFAESVFVKEGDVLAYLVPDTQQRAVELYMNGNDVPLITPGRHVRLQFEGWPALQFAGWPSVAVGTFAGKVAFIDATDNGKGKFRIVVIPEKQSEWPQARFLRQGVRANGWVLLNQVPLGYELWRQFNGFPPSVLDEPGQEKKVSSEVVKRKAKK</sequence>
<feature type="transmembrane region" description="Helical" evidence="4">
    <location>
        <begin position="28"/>
        <end position="49"/>
    </location>
</feature>
<protein>
    <submittedName>
        <fullName evidence="5">Transporter</fullName>
    </submittedName>
</protein>
<gene>
    <name evidence="5" type="ORF">COW36_00925</name>
</gene>
<feature type="coiled-coil region" evidence="3">
    <location>
        <begin position="212"/>
        <end position="271"/>
    </location>
</feature>
<keyword evidence="4" id="KW-0472">Membrane</keyword>
<comment type="subcellular location">
    <subcellularLocation>
        <location evidence="1">Cell envelope</location>
    </subcellularLocation>
</comment>
<evidence type="ECO:0000256" key="2">
    <source>
        <dbReference type="ARBA" id="ARBA00023054"/>
    </source>
</evidence>
<dbReference type="PANTHER" id="PTHR32347:SF23">
    <property type="entry name" value="BLL5650 PROTEIN"/>
    <property type="match status" value="1"/>
</dbReference>
<dbReference type="InterPro" id="IPR050465">
    <property type="entry name" value="UPF0194_transport"/>
</dbReference>
<evidence type="ECO:0000313" key="6">
    <source>
        <dbReference type="Proteomes" id="UP000231019"/>
    </source>
</evidence>
<reference evidence="5 6" key="1">
    <citation type="submission" date="2017-09" db="EMBL/GenBank/DDBJ databases">
        <title>Depth-based differentiation of microbial function through sediment-hosted aquifers and enrichment of novel symbionts in the deep terrestrial subsurface.</title>
        <authorList>
            <person name="Probst A.J."/>
            <person name="Ladd B."/>
            <person name="Jarett J.K."/>
            <person name="Geller-Mcgrath D.E."/>
            <person name="Sieber C.M."/>
            <person name="Emerson J.B."/>
            <person name="Anantharaman K."/>
            <person name="Thomas B.C."/>
            <person name="Malmstrom R."/>
            <person name="Stieglmeier M."/>
            <person name="Klingl A."/>
            <person name="Woyke T."/>
            <person name="Ryan C.M."/>
            <person name="Banfield J.F."/>
        </authorList>
    </citation>
    <scope>NUCLEOTIDE SEQUENCE [LARGE SCALE GENOMIC DNA]</scope>
    <source>
        <strain evidence="5">CG17_big_fil_post_rev_8_21_14_2_50_48_46</strain>
    </source>
</reference>
<feature type="coiled-coil region" evidence="3">
    <location>
        <begin position="146"/>
        <end position="177"/>
    </location>
</feature>
<evidence type="ECO:0000256" key="3">
    <source>
        <dbReference type="SAM" id="Coils"/>
    </source>
</evidence>
<dbReference type="GO" id="GO:0030313">
    <property type="term" value="C:cell envelope"/>
    <property type="evidence" value="ECO:0007669"/>
    <property type="project" value="UniProtKB-SubCell"/>
</dbReference>
<name>A0A2M7GB70_9BACT</name>
<evidence type="ECO:0000313" key="5">
    <source>
        <dbReference type="EMBL" id="PIW19431.1"/>
    </source>
</evidence>
<proteinExistence type="predicted"/>
<keyword evidence="4" id="KW-1133">Transmembrane helix</keyword>
<dbReference type="PRINTS" id="PR01490">
    <property type="entry name" value="RTXTOXIND"/>
</dbReference>
<dbReference type="AlphaFoldDB" id="A0A2M7GB70"/>
<dbReference type="EMBL" id="PFFQ01000004">
    <property type="protein sequence ID" value="PIW19431.1"/>
    <property type="molecule type" value="Genomic_DNA"/>
</dbReference>